<evidence type="ECO:0000313" key="3">
    <source>
        <dbReference type="EMBL" id="CAG2241539.1"/>
    </source>
</evidence>
<reference evidence="3" key="1">
    <citation type="submission" date="2021-03" db="EMBL/GenBank/DDBJ databases">
        <authorList>
            <person name="Bekaert M."/>
        </authorList>
    </citation>
    <scope>NUCLEOTIDE SEQUENCE</scope>
</reference>
<accession>A0A8S3U7F6</accession>
<dbReference type="EMBL" id="CAJPWZ010002590">
    <property type="protein sequence ID" value="CAG2241539.1"/>
    <property type="molecule type" value="Genomic_DNA"/>
</dbReference>
<feature type="compositionally biased region" description="Low complexity" evidence="1">
    <location>
        <begin position="66"/>
        <end position="87"/>
    </location>
</feature>
<keyword evidence="4" id="KW-1185">Reference proteome</keyword>
<proteinExistence type="predicted"/>
<organism evidence="3 4">
    <name type="scientific">Mytilus edulis</name>
    <name type="common">Blue mussel</name>
    <dbReference type="NCBI Taxonomy" id="6550"/>
    <lineage>
        <taxon>Eukaryota</taxon>
        <taxon>Metazoa</taxon>
        <taxon>Spiralia</taxon>
        <taxon>Lophotrochozoa</taxon>
        <taxon>Mollusca</taxon>
        <taxon>Bivalvia</taxon>
        <taxon>Autobranchia</taxon>
        <taxon>Pteriomorphia</taxon>
        <taxon>Mytilida</taxon>
        <taxon>Mytiloidea</taxon>
        <taxon>Mytilidae</taxon>
        <taxon>Mytilinae</taxon>
        <taxon>Mytilus</taxon>
    </lineage>
</organism>
<dbReference type="AlphaFoldDB" id="A0A8S3U7F6"/>
<evidence type="ECO:0000256" key="2">
    <source>
        <dbReference type="SAM" id="Phobius"/>
    </source>
</evidence>
<evidence type="ECO:0000256" key="1">
    <source>
        <dbReference type="SAM" id="MobiDB-lite"/>
    </source>
</evidence>
<sequence>MSDILNIKLFLKQIVATCFMNIDSILQLLHTGGFCDTTTPQEITTNPSTTSSVATTPKSPSKEQVETTSAKTTTTKPKSSTTESTPTQKATIVSTDKTQQPCTSTLNETDVVDNIYSIIDPVVIGVGIAVISLTILGILIVCLTVYYRRQENTLNTTVGIQRILKDLQRYELESFYTDA</sequence>
<feature type="transmembrane region" description="Helical" evidence="2">
    <location>
        <begin position="122"/>
        <end position="147"/>
    </location>
</feature>
<evidence type="ECO:0000313" key="4">
    <source>
        <dbReference type="Proteomes" id="UP000683360"/>
    </source>
</evidence>
<name>A0A8S3U7F6_MYTED</name>
<feature type="compositionally biased region" description="Polar residues" evidence="1">
    <location>
        <begin position="39"/>
        <end position="59"/>
    </location>
</feature>
<comment type="caution">
    <text evidence="3">The sequence shown here is derived from an EMBL/GenBank/DDBJ whole genome shotgun (WGS) entry which is preliminary data.</text>
</comment>
<dbReference type="Proteomes" id="UP000683360">
    <property type="component" value="Unassembled WGS sequence"/>
</dbReference>
<keyword evidence="2" id="KW-0472">Membrane</keyword>
<gene>
    <name evidence="3" type="ORF">MEDL_53792</name>
</gene>
<feature type="region of interest" description="Disordered" evidence="1">
    <location>
        <begin position="39"/>
        <end position="94"/>
    </location>
</feature>
<protein>
    <submittedName>
        <fullName evidence="3">Uncharacterized protein</fullName>
    </submittedName>
</protein>
<keyword evidence="2" id="KW-0812">Transmembrane</keyword>
<keyword evidence="2" id="KW-1133">Transmembrane helix</keyword>